<dbReference type="Gene3D" id="1.10.443.10">
    <property type="entry name" value="Intergrase catalytic core"/>
    <property type="match status" value="1"/>
</dbReference>
<keyword evidence="2" id="KW-0233">DNA recombination</keyword>
<comment type="caution">
    <text evidence="3">The sequence shown here is derived from an EMBL/GenBank/DDBJ whole genome shotgun (WGS) entry which is preliminary data.</text>
</comment>
<evidence type="ECO:0000313" key="4">
    <source>
        <dbReference type="Proteomes" id="UP000789901"/>
    </source>
</evidence>
<name>A0ABN7UKA6_GIGMA</name>
<dbReference type="SUPFAM" id="SSF47823">
    <property type="entry name" value="lambda integrase-like, N-terminal domain"/>
    <property type="match status" value="1"/>
</dbReference>
<keyword evidence="4" id="KW-1185">Reference proteome</keyword>
<sequence length="296" mass="33603">MSNFEKSDVSASNGDEVIHHIESARTKTLDRTVVLNVTKEYGWEVAVELLQSKSEGLSAYSEIIKRARQAASLKQQGKKKYSNEKQFFRGSEFYERDATSKSRRNFPAKSKWGNRTIKQSELEIHGTIWEDFIDFCNAHELVALLASRDSVLAYLVWSDIRGRTVKPTLVLTAISNQHSGQNLSDPTKSYEVKKLAKSLSKLAASDREATWPCDPLTVEALKNYVDNPPRVSDYNIWARDCALVAIGLRTMRRESELATLSLNDFREENGLLWIRINRSKTDQQGVGKFIPIELTN</sequence>
<dbReference type="InterPro" id="IPR013762">
    <property type="entry name" value="Integrase-like_cat_sf"/>
</dbReference>
<evidence type="ECO:0000256" key="2">
    <source>
        <dbReference type="ARBA" id="ARBA00023172"/>
    </source>
</evidence>
<dbReference type="Gene3D" id="1.10.150.130">
    <property type="match status" value="1"/>
</dbReference>
<evidence type="ECO:0000313" key="3">
    <source>
        <dbReference type="EMBL" id="CAG8596490.1"/>
    </source>
</evidence>
<reference evidence="3 4" key="1">
    <citation type="submission" date="2021-06" db="EMBL/GenBank/DDBJ databases">
        <authorList>
            <person name="Kallberg Y."/>
            <person name="Tangrot J."/>
            <person name="Rosling A."/>
        </authorList>
    </citation>
    <scope>NUCLEOTIDE SEQUENCE [LARGE SCALE GENOMIC DNA]</scope>
    <source>
        <strain evidence="3 4">120-4 pot B 10/14</strain>
    </source>
</reference>
<organism evidence="3 4">
    <name type="scientific">Gigaspora margarita</name>
    <dbReference type="NCBI Taxonomy" id="4874"/>
    <lineage>
        <taxon>Eukaryota</taxon>
        <taxon>Fungi</taxon>
        <taxon>Fungi incertae sedis</taxon>
        <taxon>Mucoromycota</taxon>
        <taxon>Glomeromycotina</taxon>
        <taxon>Glomeromycetes</taxon>
        <taxon>Diversisporales</taxon>
        <taxon>Gigasporaceae</taxon>
        <taxon>Gigaspora</taxon>
    </lineage>
</organism>
<dbReference type="InterPro" id="IPR010998">
    <property type="entry name" value="Integrase_recombinase_N"/>
</dbReference>
<dbReference type="InterPro" id="IPR011010">
    <property type="entry name" value="DNA_brk_join_enz"/>
</dbReference>
<protein>
    <submittedName>
        <fullName evidence="3">44464_t:CDS:1</fullName>
    </submittedName>
</protein>
<keyword evidence="1" id="KW-0238">DNA-binding</keyword>
<gene>
    <name evidence="3" type="ORF">GMARGA_LOCUS6665</name>
</gene>
<evidence type="ECO:0000256" key="1">
    <source>
        <dbReference type="ARBA" id="ARBA00023125"/>
    </source>
</evidence>
<accession>A0ABN7UKA6</accession>
<dbReference type="Proteomes" id="UP000789901">
    <property type="component" value="Unassembled WGS sequence"/>
</dbReference>
<dbReference type="EMBL" id="CAJVQB010003070">
    <property type="protein sequence ID" value="CAG8596490.1"/>
    <property type="molecule type" value="Genomic_DNA"/>
</dbReference>
<dbReference type="SUPFAM" id="SSF56349">
    <property type="entry name" value="DNA breaking-rejoining enzymes"/>
    <property type="match status" value="1"/>
</dbReference>
<proteinExistence type="predicted"/>